<feature type="compositionally biased region" description="Basic residues" evidence="1">
    <location>
        <begin position="71"/>
        <end position="81"/>
    </location>
</feature>
<evidence type="ECO:0000256" key="1">
    <source>
        <dbReference type="SAM" id="MobiDB-lite"/>
    </source>
</evidence>
<sequence length="412" mass="45510">MAHSIETAANAGVAGAPPTETTTAKKRGRKKADVTTEDRPTKRRKAADPSPKKTATVSVSVSTVDNDQAPKQKKGRGRVAKAKANEASRKDDSLEPKWKIVAPPKSANELQNFDKKPLSAALKPRVWFSDRDELLATLPELSGNKCVNGVSWLLYDTPVILLDESSVCLQLYRRDLDARTLDIVTTRSYTCPLQSPSLLNDPSLIAIATDPLPDLKPDLERPIAKLKPHRKHKRQVRTHYPVKMESMHAPIPPSHASEFSMYIPSEPFHQPDFAGPSSYNLAPARWPTIETNRWTVVQADTAFLSQSHQRPAYVPYPPRSHSPPQFVQGSSQQPMAPAPLHPPLEAGPSPPYRVTAQPYVLGDPRSMKRLLNDAGLKVGVGPTHMVDVEQCGPFQYKWLKLETPKPASPRVS</sequence>
<feature type="compositionally biased region" description="Polar residues" evidence="1">
    <location>
        <begin position="322"/>
        <end position="334"/>
    </location>
</feature>
<comment type="caution">
    <text evidence="2">The sequence shown here is derived from an EMBL/GenBank/DDBJ whole genome shotgun (WGS) entry which is preliminary data.</text>
</comment>
<feature type="region of interest" description="Disordered" evidence="1">
    <location>
        <begin position="311"/>
        <end position="357"/>
    </location>
</feature>
<feature type="region of interest" description="Disordered" evidence="1">
    <location>
        <begin position="1"/>
        <end position="94"/>
    </location>
</feature>
<name>A0A9W8N196_9AGAR</name>
<evidence type="ECO:0000313" key="2">
    <source>
        <dbReference type="EMBL" id="KAJ3517008.1"/>
    </source>
</evidence>
<keyword evidence="3" id="KW-1185">Reference proteome</keyword>
<dbReference type="OrthoDB" id="2678679at2759"/>
<dbReference type="AlphaFoldDB" id="A0A9W8N196"/>
<evidence type="ECO:0000313" key="3">
    <source>
        <dbReference type="Proteomes" id="UP001148786"/>
    </source>
</evidence>
<protein>
    <submittedName>
        <fullName evidence="2">Uncharacterized protein</fullName>
    </submittedName>
</protein>
<organism evidence="2 3">
    <name type="scientific">Agrocybe chaxingu</name>
    <dbReference type="NCBI Taxonomy" id="84603"/>
    <lineage>
        <taxon>Eukaryota</taxon>
        <taxon>Fungi</taxon>
        <taxon>Dikarya</taxon>
        <taxon>Basidiomycota</taxon>
        <taxon>Agaricomycotina</taxon>
        <taxon>Agaricomycetes</taxon>
        <taxon>Agaricomycetidae</taxon>
        <taxon>Agaricales</taxon>
        <taxon>Agaricineae</taxon>
        <taxon>Strophariaceae</taxon>
        <taxon>Agrocybe</taxon>
    </lineage>
</organism>
<feature type="compositionally biased region" description="Basic and acidic residues" evidence="1">
    <location>
        <begin position="83"/>
        <end position="94"/>
    </location>
</feature>
<accession>A0A9W8N196</accession>
<proteinExistence type="predicted"/>
<reference evidence="2" key="1">
    <citation type="submission" date="2022-07" db="EMBL/GenBank/DDBJ databases">
        <title>Genome Sequence of Agrocybe chaxingu.</title>
        <authorList>
            <person name="Buettner E."/>
        </authorList>
    </citation>
    <scope>NUCLEOTIDE SEQUENCE</scope>
    <source>
        <strain evidence="2">MP-N11</strain>
    </source>
</reference>
<feature type="compositionally biased region" description="Low complexity" evidence="1">
    <location>
        <begin position="54"/>
        <end position="64"/>
    </location>
</feature>
<feature type="compositionally biased region" description="Basic and acidic residues" evidence="1">
    <location>
        <begin position="31"/>
        <end position="51"/>
    </location>
</feature>
<dbReference type="Proteomes" id="UP001148786">
    <property type="component" value="Unassembled WGS sequence"/>
</dbReference>
<gene>
    <name evidence="2" type="ORF">NLJ89_g770</name>
</gene>
<dbReference type="EMBL" id="JANKHO010000034">
    <property type="protein sequence ID" value="KAJ3517008.1"/>
    <property type="molecule type" value="Genomic_DNA"/>
</dbReference>